<feature type="transmembrane region" description="Helical" evidence="1">
    <location>
        <begin position="12"/>
        <end position="34"/>
    </location>
</feature>
<evidence type="ECO:0000256" key="1">
    <source>
        <dbReference type="SAM" id="Phobius"/>
    </source>
</evidence>
<dbReference type="Pfam" id="PF06166">
    <property type="entry name" value="DUF979"/>
    <property type="match status" value="1"/>
</dbReference>
<comment type="caution">
    <text evidence="2">The sequence shown here is derived from an EMBL/GenBank/DDBJ whole genome shotgun (WGS) entry which is preliminary data.</text>
</comment>
<organism evidence="2 3">
    <name type="scientific">Lactobacillus gigeriorum DSM 23908 = CRBIP 24.85</name>
    <dbReference type="NCBI Taxonomy" id="1423751"/>
    <lineage>
        <taxon>Bacteria</taxon>
        <taxon>Bacillati</taxon>
        <taxon>Bacillota</taxon>
        <taxon>Bacilli</taxon>
        <taxon>Lactobacillales</taxon>
        <taxon>Lactobacillaceae</taxon>
        <taxon>Lactobacillus</taxon>
    </lineage>
</organism>
<reference evidence="2 3" key="1">
    <citation type="submission" date="2012-06" db="EMBL/GenBank/DDBJ databases">
        <title>Draft genome sequence of Lactobacillus gigeriorum CRBIP 24.85T, isolated from chicken crop.</title>
        <authorList>
            <person name="Cousin S."/>
            <person name="Ma L."/>
            <person name="Creno S."/>
            <person name="Clermont D."/>
            <person name="Loux V."/>
            <person name="Bizet C."/>
            <person name="Bouchier C."/>
        </authorList>
    </citation>
    <scope>NUCLEOTIDE SEQUENCE [LARGE SCALE GENOMIC DNA]</scope>
    <source>
        <strain evidence="3">CRBIP 24.85T</strain>
    </source>
</reference>
<feature type="transmembrane region" description="Helical" evidence="1">
    <location>
        <begin position="249"/>
        <end position="272"/>
    </location>
</feature>
<keyword evidence="1" id="KW-1133">Transmembrane helix</keyword>
<protein>
    <recommendedName>
        <fullName evidence="4">Permease</fullName>
    </recommendedName>
</protein>
<keyword evidence="1" id="KW-0812">Transmembrane</keyword>
<keyword evidence="1" id="KW-0472">Membrane</keyword>
<feature type="transmembrane region" description="Helical" evidence="1">
    <location>
        <begin position="225"/>
        <end position="243"/>
    </location>
</feature>
<dbReference type="EMBL" id="CAKC01000090">
    <property type="protein sequence ID" value="CCI87737.1"/>
    <property type="molecule type" value="Genomic_DNA"/>
</dbReference>
<feature type="transmembrane region" description="Helical" evidence="1">
    <location>
        <begin position="129"/>
        <end position="147"/>
    </location>
</feature>
<feature type="transmembrane region" description="Helical" evidence="1">
    <location>
        <begin position="46"/>
        <end position="79"/>
    </location>
</feature>
<feature type="transmembrane region" description="Helical" evidence="1">
    <location>
        <begin position="194"/>
        <end position="218"/>
    </location>
</feature>
<dbReference type="Proteomes" id="UP000009326">
    <property type="component" value="Unassembled WGS sequence"/>
</dbReference>
<evidence type="ECO:0008006" key="4">
    <source>
        <dbReference type="Google" id="ProtNLM"/>
    </source>
</evidence>
<dbReference type="InterPro" id="IPR009323">
    <property type="entry name" value="DUF979"/>
</dbReference>
<proteinExistence type="predicted"/>
<accession>I7J3L1</accession>
<name>I7J3L1_9LACO</name>
<dbReference type="AlphaFoldDB" id="I7J3L1"/>
<dbReference type="STRING" id="1423751.FC38_GL001542"/>
<evidence type="ECO:0000313" key="2">
    <source>
        <dbReference type="EMBL" id="CCI87737.1"/>
    </source>
</evidence>
<feature type="transmembrane region" description="Helical" evidence="1">
    <location>
        <begin position="102"/>
        <end position="123"/>
    </location>
</feature>
<feature type="transmembrane region" description="Helical" evidence="1">
    <location>
        <begin position="293"/>
        <end position="311"/>
    </location>
</feature>
<feature type="transmembrane region" description="Helical" evidence="1">
    <location>
        <begin position="168"/>
        <end position="188"/>
    </location>
</feature>
<evidence type="ECO:0000313" key="3">
    <source>
        <dbReference type="Proteomes" id="UP000009326"/>
    </source>
</evidence>
<gene>
    <name evidence="2" type="ORF">BN52_00060</name>
</gene>
<sequence length="312" mass="32845">MRRKEVNKMPNLLLEFFYAVIGVIMALAGVEAIRDKTNPTRYGTGSFWFILAIIFAFGDLIPAAVTGILVIVIGGLAFFKQVQVGTIKPIDRDHAEKFAPKLGARIFIPSIVLAVVSILIAQFTKLGGQVAIGIGAVVSLIVAMILTKSPLKMVYNDSQRMVRTLGTAGILPQLLATLGAVFTAAGVGELTSKIIAGIIPAGDHLVGVIIYCCAMAIFTMIMGNAFAAFAVITAAVGVPLVIAQGGNPAVVAALGMTSGYCGTLMTPMAANFNSLPVALMEMDDNLGVIKQQLPIALILLVLHIVLMYLLAF</sequence>